<name>A0AAW8F7A3_9ACTN</name>
<dbReference type="Proteomes" id="UP001234216">
    <property type="component" value="Unassembled WGS sequence"/>
</dbReference>
<gene>
    <name evidence="2" type="ORF">QFZ22_000643</name>
</gene>
<dbReference type="AlphaFoldDB" id="A0AAW8F7A3"/>
<accession>A0AAW8F7A3</accession>
<evidence type="ECO:0000313" key="2">
    <source>
        <dbReference type="EMBL" id="MDQ0904658.1"/>
    </source>
</evidence>
<organism evidence="2 3">
    <name type="scientific">Streptomyces canus</name>
    <dbReference type="NCBI Taxonomy" id="58343"/>
    <lineage>
        <taxon>Bacteria</taxon>
        <taxon>Bacillati</taxon>
        <taxon>Actinomycetota</taxon>
        <taxon>Actinomycetes</taxon>
        <taxon>Kitasatosporales</taxon>
        <taxon>Streptomycetaceae</taxon>
        <taxon>Streptomyces</taxon>
        <taxon>Streptomyces aurantiacus group</taxon>
    </lineage>
</organism>
<reference evidence="2" key="1">
    <citation type="submission" date="2023-07" db="EMBL/GenBank/DDBJ databases">
        <title>Comparative genomics of wheat-associated soil bacteria to identify genetic determinants of phenazine resistance.</title>
        <authorList>
            <person name="Mouncey N."/>
        </authorList>
    </citation>
    <scope>NUCLEOTIDE SEQUENCE</scope>
    <source>
        <strain evidence="2">V4I22</strain>
    </source>
</reference>
<evidence type="ECO:0000256" key="1">
    <source>
        <dbReference type="SAM" id="MobiDB-lite"/>
    </source>
</evidence>
<proteinExistence type="predicted"/>
<protein>
    <submittedName>
        <fullName evidence="2">Uncharacterized protein</fullName>
    </submittedName>
</protein>
<comment type="caution">
    <text evidence="2">The sequence shown here is derived from an EMBL/GenBank/DDBJ whole genome shotgun (WGS) entry which is preliminary data.</text>
</comment>
<feature type="compositionally biased region" description="Low complexity" evidence="1">
    <location>
        <begin position="58"/>
        <end position="68"/>
    </location>
</feature>
<dbReference type="EMBL" id="JAUSZV010000004">
    <property type="protein sequence ID" value="MDQ0904658.1"/>
    <property type="molecule type" value="Genomic_DNA"/>
</dbReference>
<evidence type="ECO:0000313" key="3">
    <source>
        <dbReference type="Proteomes" id="UP001234216"/>
    </source>
</evidence>
<dbReference type="RefSeq" id="WP_306972232.1">
    <property type="nucleotide sequence ID" value="NZ_JAUSZV010000004.1"/>
</dbReference>
<feature type="region of interest" description="Disordered" evidence="1">
    <location>
        <begin position="43"/>
        <end position="76"/>
    </location>
</feature>
<sequence length="76" mass="7903">MAKGPTVIGILTEPPAPTWWRANRHKALLILGLLAGYYIGTHLGDAPAQQPHTPRPGHTAPATTGPHSTPTPPGAT</sequence>